<dbReference type="Pfam" id="PF05970">
    <property type="entry name" value="PIF1"/>
    <property type="match status" value="1"/>
</dbReference>
<comment type="catalytic activity">
    <reaction evidence="14">
        <text>ATP + H2O = ADP + phosphate + H(+)</text>
        <dbReference type="Rhea" id="RHEA:13065"/>
        <dbReference type="ChEBI" id="CHEBI:15377"/>
        <dbReference type="ChEBI" id="CHEBI:15378"/>
        <dbReference type="ChEBI" id="CHEBI:30616"/>
        <dbReference type="ChEBI" id="CHEBI:43474"/>
        <dbReference type="ChEBI" id="CHEBI:456216"/>
        <dbReference type="EC" id="5.6.2.3"/>
    </reaction>
</comment>
<feature type="region of interest" description="Disordered" evidence="15">
    <location>
        <begin position="470"/>
        <end position="493"/>
    </location>
</feature>
<gene>
    <name evidence="14" type="primary">PIF1</name>
    <name evidence="17" type="ORF">D9757_005787</name>
</gene>
<evidence type="ECO:0000256" key="14">
    <source>
        <dbReference type="HAMAP-Rule" id="MF_03176"/>
    </source>
</evidence>
<keyword evidence="7 14" id="KW-0067">ATP-binding</keyword>
<dbReference type="GO" id="GO:0005524">
    <property type="term" value="F:ATP binding"/>
    <property type="evidence" value="ECO:0007669"/>
    <property type="project" value="UniProtKB-UniRule"/>
</dbReference>
<keyword evidence="5 14" id="KW-0378">Hydrolase</keyword>
<evidence type="ECO:0000313" key="17">
    <source>
        <dbReference type="EMBL" id="KAF5387400.1"/>
    </source>
</evidence>
<reference evidence="17 18" key="1">
    <citation type="journal article" date="2020" name="ISME J.">
        <title>Uncovering the hidden diversity of litter-decomposition mechanisms in mushroom-forming fungi.</title>
        <authorList>
            <person name="Floudas D."/>
            <person name="Bentzer J."/>
            <person name="Ahren D."/>
            <person name="Johansson T."/>
            <person name="Persson P."/>
            <person name="Tunlid A."/>
        </authorList>
    </citation>
    <scope>NUCLEOTIDE SEQUENCE [LARGE SCALE GENOMIC DNA]</scope>
    <source>
        <strain evidence="17 18">CBS 406.79</strain>
    </source>
</reference>
<dbReference type="GO" id="GO:0005739">
    <property type="term" value="C:mitochondrion"/>
    <property type="evidence" value="ECO:0007669"/>
    <property type="project" value="UniProtKB-SubCell"/>
</dbReference>
<dbReference type="EMBL" id="JAACJN010000033">
    <property type="protein sequence ID" value="KAF5387400.1"/>
    <property type="molecule type" value="Genomic_DNA"/>
</dbReference>
<keyword evidence="4 14" id="KW-0227">DNA damage</keyword>
<dbReference type="GO" id="GO:0006310">
    <property type="term" value="P:DNA recombination"/>
    <property type="evidence" value="ECO:0007669"/>
    <property type="project" value="UniProtKB-UniRule"/>
</dbReference>
<keyword evidence="8 14" id="KW-0238">DNA-binding</keyword>
<comment type="caution">
    <text evidence="17">The sequence shown here is derived from an EMBL/GenBank/DDBJ whole genome shotgun (WGS) entry which is preliminary data.</text>
</comment>
<evidence type="ECO:0000256" key="2">
    <source>
        <dbReference type="ARBA" id="ARBA00004604"/>
    </source>
</evidence>
<dbReference type="OrthoDB" id="432234at2759"/>
<dbReference type="GO" id="GO:0003697">
    <property type="term" value="F:single-stranded DNA binding"/>
    <property type="evidence" value="ECO:0007669"/>
    <property type="project" value="UniProtKB-ARBA"/>
</dbReference>
<proteinExistence type="inferred from homology"/>
<evidence type="ECO:0000256" key="15">
    <source>
        <dbReference type="SAM" id="MobiDB-lite"/>
    </source>
</evidence>
<sequence>MSTMTKSRSGLGTFKRDFSENTRTLSREVDPQESIEWPPSPPKVKLTGKELRMKAIEAALNGSASNLLSSAKSSQPLVESRTFNKRPSDPALFQDEAHVPPPKKRRELPASWKEDSQNGMSAPSRSSIGRSVNASVKPQIKDLPRTLGKSRMAGMFLSQEQSQILRLVEDGKSVFYTGSAGTGKSVLLREIIKSLKKKFKALDAVAITASTGIAACNIGGVTMHSFAGFGLGLENAKELASKVRKNKKATTRWARTQVLIIDEVSMVDGDLFDKLAEVGSILRKNSRPFGGIQMVVTGDFFQLPPVTKSGAVKFAFEATHWPQAIERTFNLTQVFRQKDPAFVNMLNEMRFGRLSQQSIGKFRSLSRNIVYEDGLGPTELFPRREEVDRSNQTRLNRLTDDARTFTAIDGGAVDGPQREKLLGNFMAPQTLVLRVEAQVMLIKNIDETLVNGSMGRIIRFADPNTYMQEGEIPPTTTTLSKPSSSTSKPGANARPTQFLPVVEFILPNGQHKEMLVMPENFKVELPSGEVQASRTQLPLILSWAMSIHKSQGQTLDRVKVDLGKVFEKGQAYVALSRATSLDGLQASILRASCVSSYRL</sequence>
<dbReference type="SUPFAM" id="SSF52540">
    <property type="entry name" value="P-loop containing nucleoside triphosphate hydrolases"/>
    <property type="match status" value="2"/>
</dbReference>
<comment type="subcellular location">
    <subcellularLocation>
        <location evidence="2">Nucleus</location>
        <location evidence="2">Nucleolus</location>
    </subcellularLocation>
    <subcellularLocation>
        <location evidence="14">Nucleus</location>
    </subcellularLocation>
    <subcellularLocation>
        <location evidence="14">Mitochondrion</location>
    </subcellularLocation>
</comment>
<evidence type="ECO:0000256" key="8">
    <source>
        <dbReference type="ARBA" id="ARBA00023125"/>
    </source>
</evidence>
<keyword evidence="3 14" id="KW-0547">Nucleotide-binding</keyword>
<dbReference type="InterPro" id="IPR003593">
    <property type="entry name" value="AAA+_ATPase"/>
</dbReference>
<dbReference type="InterPro" id="IPR010285">
    <property type="entry name" value="DNA_helicase_pif1-like_DEAD"/>
</dbReference>
<evidence type="ECO:0000313" key="18">
    <source>
        <dbReference type="Proteomes" id="UP000518752"/>
    </source>
</evidence>
<dbReference type="GO" id="GO:0000723">
    <property type="term" value="P:telomere maintenance"/>
    <property type="evidence" value="ECO:0007669"/>
    <property type="project" value="InterPro"/>
</dbReference>
<feature type="compositionally biased region" description="Basic and acidic residues" evidence="15">
    <location>
        <begin position="14"/>
        <end position="30"/>
    </location>
</feature>
<keyword evidence="9 14" id="KW-0496">Mitochondrion</keyword>
<evidence type="ECO:0000256" key="11">
    <source>
        <dbReference type="ARBA" id="ARBA00023204"/>
    </source>
</evidence>
<dbReference type="CDD" id="cd18809">
    <property type="entry name" value="SF1_C_RecD"/>
    <property type="match status" value="1"/>
</dbReference>
<evidence type="ECO:0000256" key="3">
    <source>
        <dbReference type="ARBA" id="ARBA00022741"/>
    </source>
</evidence>
<comment type="cofactor">
    <cofactor evidence="1 14">
        <name>Mg(2+)</name>
        <dbReference type="ChEBI" id="CHEBI:18420"/>
    </cofactor>
</comment>
<keyword evidence="6 14" id="KW-0347">Helicase</keyword>
<dbReference type="InterPro" id="IPR049163">
    <property type="entry name" value="Pif1-like_2B_dom"/>
</dbReference>
<name>A0A8H5HQ47_9AGAR</name>
<feature type="region of interest" description="Disordered" evidence="15">
    <location>
        <begin position="71"/>
        <end position="133"/>
    </location>
</feature>
<dbReference type="Pfam" id="PF21530">
    <property type="entry name" value="Pif1_2B_dom"/>
    <property type="match status" value="1"/>
</dbReference>
<dbReference type="GO" id="GO:0043139">
    <property type="term" value="F:5'-3' DNA helicase activity"/>
    <property type="evidence" value="ECO:0007669"/>
    <property type="project" value="UniProtKB-UniRule"/>
</dbReference>
<dbReference type="CDD" id="cd18037">
    <property type="entry name" value="DEXSc_Pif1_like"/>
    <property type="match status" value="1"/>
</dbReference>
<dbReference type="GO" id="GO:0016787">
    <property type="term" value="F:hydrolase activity"/>
    <property type="evidence" value="ECO:0007669"/>
    <property type="project" value="UniProtKB-KW"/>
</dbReference>
<evidence type="ECO:0000256" key="12">
    <source>
        <dbReference type="ARBA" id="ARBA00023235"/>
    </source>
</evidence>
<dbReference type="HAMAP" id="MF_03176">
    <property type="entry name" value="PIF1"/>
    <property type="match status" value="1"/>
</dbReference>
<evidence type="ECO:0000256" key="1">
    <source>
        <dbReference type="ARBA" id="ARBA00001946"/>
    </source>
</evidence>
<dbReference type="GO" id="GO:0006281">
    <property type="term" value="P:DNA repair"/>
    <property type="evidence" value="ECO:0007669"/>
    <property type="project" value="UniProtKB-UniRule"/>
</dbReference>
<dbReference type="PANTHER" id="PTHR47642">
    <property type="entry name" value="ATP-DEPENDENT DNA HELICASE"/>
    <property type="match status" value="1"/>
</dbReference>
<accession>A0A8H5HQ47</accession>
<evidence type="ECO:0000256" key="10">
    <source>
        <dbReference type="ARBA" id="ARBA00023172"/>
    </source>
</evidence>
<keyword evidence="10 14" id="KW-0233">DNA recombination</keyword>
<dbReference type="SMART" id="SM00382">
    <property type="entry name" value="AAA"/>
    <property type="match status" value="1"/>
</dbReference>
<dbReference type="FunFam" id="3.40.50.300:FF:001226">
    <property type="entry name" value="ATP-dependent DNA helicase PIF1"/>
    <property type="match status" value="1"/>
</dbReference>
<evidence type="ECO:0000256" key="7">
    <source>
        <dbReference type="ARBA" id="ARBA00022840"/>
    </source>
</evidence>
<feature type="compositionally biased region" description="Polar residues" evidence="15">
    <location>
        <begin position="1"/>
        <end position="10"/>
    </location>
</feature>
<comment type="subunit">
    <text evidence="14">Monomer.</text>
</comment>
<feature type="compositionally biased region" description="Polar residues" evidence="15">
    <location>
        <begin position="117"/>
        <end position="133"/>
    </location>
</feature>
<dbReference type="AlphaFoldDB" id="A0A8H5HQ47"/>
<evidence type="ECO:0000256" key="13">
    <source>
        <dbReference type="ARBA" id="ARBA00023242"/>
    </source>
</evidence>
<dbReference type="GO" id="GO:0005730">
    <property type="term" value="C:nucleolus"/>
    <property type="evidence" value="ECO:0007669"/>
    <property type="project" value="UniProtKB-SubCell"/>
</dbReference>
<evidence type="ECO:0000259" key="16">
    <source>
        <dbReference type="SMART" id="SM00382"/>
    </source>
</evidence>
<keyword evidence="13 14" id="KW-0539">Nucleus</keyword>
<comment type="similarity">
    <text evidence="14">Belongs to the helicase family. PIF1 subfamily.</text>
</comment>
<feature type="region of interest" description="Disordered" evidence="15">
    <location>
        <begin position="1"/>
        <end position="45"/>
    </location>
</feature>
<dbReference type="EC" id="5.6.2.3" evidence="14"/>
<dbReference type="InterPro" id="IPR051055">
    <property type="entry name" value="PIF1_helicase"/>
</dbReference>
<protein>
    <recommendedName>
        <fullName evidence="14">ATP-dependent DNA helicase PIF1</fullName>
        <ecNumber evidence="14">5.6.2.3</ecNumber>
    </recommendedName>
    <alternativeName>
        <fullName evidence="14">DNA 5'-3' helicase PIF1</fullName>
    </alternativeName>
    <alternativeName>
        <fullName evidence="14">DNA repair and recombination helicase PIF1</fullName>
    </alternativeName>
</protein>
<keyword evidence="11 14" id="KW-0234">DNA repair</keyword>
<evidence type="ECO:0000256" key="4">
    <source>
        <dbReference type="ARBA" id="ARBA00022763"/>
    </source>
</evidence>
<evidence type="ECO:0000256" key="9">
    <source>
        <dbReference type="ARBA" id="ARBA00023128"/>
    </source>
</evidence>
<dbReference type="InterPro" id="IPR027417">
    <property type="entry name" value="P-loop_NTPase"/>
</dbReference>
<dbReference type="InterPro" id="IPR048293">
    <property type="entry name" value="PIF1_RRM3_pfh1"/>
</dbReference>
<evidence type="ECO:0000256" key="6">
    <source>
        <dbReference type="ARBA" id="ARBA00022806"/>
    </source>
</evidence>
<keyword evidence="18" id="KW-1185">Reference proteome</keyword>
<dbReference type="Gene3D" id="3.40.50.300">
    <property type="entry name" value="P-loop containing nucleotide triphosphate hydrolases"/>
    <property type="match status" value="2"/>
</dbReference>
<keyword evidence="12 14" id="KW-0413">Isomerase</keyword>
<dbReference type="Proteomes" id="UP000518752">
    <property type="component" value="Unassembled WGS sequence"/>
</dbReference>
<evidence type="ECO:0000256" key="5">
    <source>
        <dbReference type="ARBA" id="ARBA00022801"/>
    </source>
</evidence>
<comment type="function">
    <text evidence="14">DNA-dependent ATPase and 5'-3' DNA helicase required for the maintenance of both mitochondrial and nuclear genome stability.</text>
</comment>
<comment type="caution">
    <text evidence="14">Lacks conserved residue(s) required for the propagation of feature annotation.</text>
</comment>
<feature type="compositionally biased region" description="Low complexity" evidence="15">
    <location>
        <begin position="473"/>
        <end position="489"/>
    </location>
</feature>
<organism evidence="17 18">
    <name type="scientific">Collybiopsis confluens</name>
    <dbReference type="NCBI Taxonomy" id="2823264"/>
    <lineage>
        <taxon>Eukaryota</taxon>
        <taxon>Fungi</taxon>
        <taxon>Dikarya</taxon>
        <taxon>Basidiomycota</taxon>
        <taxon>Agaricomycotina</taxon>
        <taxon>Agaricomycetes</taxon>
        <taxon>Agaricomycetidae</taxon>
        <taxon>Agaricales</taxon>
        <taxon>Marasmiineae</taxon>
        <taxon>Omphalotaceae</taxon>
        <taxon>Collybiopsis</taxon>
    </lineage>
</organism>
<dbReference type="PANTHER" id="PTHR47642:SF5">
    <property type="entry name" value="ATP-DEPENDENT DNA HELICASE"/>
    <property type="match status" value="1"/>
</dbReference>
<feature type="binding site" evidence="14">
    <location>
        <begin position="178"/>
        <end position="185"/>
    </location>
    <ligand>
        <name>ATP</name>
        <dbReference type="ChEBI" id="CHEBI:30616"/>
    </ligand>
</feature>
<feature type="domain" description="AAA+ ATPase" evidence="16">
    <location>
        <begin position="170"/>
        <end position="464"/>
    </location>
</feature>